<sequence>MIQYAAYSERDAGAGKVDTDKWRVWVSTSFLIEVTKVRG</sequence>
<name>K6YMH4_9ALTE</name>
<evidence type="ECO:0000313" key="1">
    <source>
        <dbReference type="EMBL" id="GAC19367.1"/>
    </source>
</evidence>
<keyword evidence="2" id="KW-1185">Reference proteome</keyword>
<protein>
    <submittedName>
        <fullName evidence="1">Uncharacterized protein</fullName>
    </submittedName>
</protein>
<evidence type="ECO:0000313" key="2">
    <source>
        <dbReference type="Proteomes" id="UP000006327"/>
    </source>
</evidence>
<gene>
    <name evidence="1" type="ORF">GARC_2401</name>
</gene>
<organism evidence="1 2">
    <name type="scientific">Paraglaciecola arctica BSs20135</name>
    <dbReference type="NCBI Taxonomy" id="493475"/>
    <lineage>
        <taxon>Bacteria</taxon>
        <taxon>Pseudomonadati</taxon>
        <taxon>Pseudomonadota</taxon>
        <taxon>Gammaproteobacteria</taxon>
        <taxon>Alteromonadales</taxon>
        <taxon>Alteromonadaceae</taxon>
        <taxon>Paraglaciecola</taxon>
    </lineage>
</organism>
<dbReference type="EMBL" id="BAEO01000029">
    <property type="protein sequence ID" value="GAC19367.1"/>
    <property type="molecule type" value="Genomic_DNA"/>
</dbReference>
<accession>K6YMH4</accession>
<proteinExistence type="predicted"/>
<dbReference type="Proteomes" id="UP000006327">
    <property type="component" value="Unassembled WGS sequence"/>
</dbReference>
<dbReference type="AlphaFoldDB" id="K6YMH4"/>
<comment type="caution">
    <text evidence="1">The sequence shown here is derived from an EMBL/GenBank/DDBJ whole genome shotgun (WGS) entry which is preliminary data.</text>
</comment>
<reference evidence="1 2" key="1">
    <citation type="journal article" date="2017" name="Antonie Van Leeuwenhoek">
        <title>Rhizobium rhizosphaerae sp. nov., a novel species isolated from rice rhizosphere.</title>
        <authorList>
            <person name="Zhao J.J."/>
            <person name="Zhang J."/>
            <person name="Zhang R.J."/>
            <person name="Zhang C.W."/>
            <person name="Yin H.Q."/>
            <person name="Zhang X.X."/>
        </authorList>
    </citation>
    <scope>NUCLEOTIDE SEQUENCE [LARGE SCALE GENOMIC DNA]</scope>
    <source>
        <strain evidence="1 2">BSs20135</strain>
    </source>
</reference>